<dbReference type="InterPro" id="IPR023296">
    <property type="entry name" value="Glyco_hydro_beta-prop_sf"/>
</dbReference>
<evidence type="ECO:0000313" key="6">
    <source>
        <dbReference type="EMBL" id="NSE18062.1"/>
    </source>
</evidence>
<keyword evidence="4" id="KW-0326">Glycosidase</keyword>
<dbReference type="PANTHER" id="PTHR43101">
    <property type="entry name" value="BETA-FRUCTOSIDASE"/>
    <property type="match status" value="1"/>
</dbReference>
<dbReference type="Gene3D" id="2.60.120.560">
    <property type="entry name" value="Exo-inulinase, domain 1"/>
    <property type="match status" value="1"/>
</dbReference>
<comment type="caution">
    <text evidence="6">The sequence shown here is derived from an EMBL/GenBank/DDBJ whole genome shotgun (WGS) entry which is preliminary data.</text>
</comment>
<dbReference type="InterPro" id="IPR013148">
    <property type="entry name" value="Glyco_hydro_32_N"/>
</dbReference>
<dbReference type="Pfam" id="PF00251">
    <property type="entry name" value="Glyco_hydro_32N"/>
    <property type="match status" value="1"/>
</dbReference>
<dbReference type="Gene3D" id="2.115.10.20">
    <property type="entry name" value="Glycosyl hydrolase domain, family 43"/>
    <property type="match status" value="1"/>
</dbReference>
<dbReference type="SUPFAM" id="SSF49899">
    <property type="entry name" value="Concanavalin A-like lectins/glucanases"/>
    <property type="match status" value="1"/>
</dbReference>
<protein>
    <recommendedName>
        <fullName evidence="2">beta-fructofuranosidase</fullName>
        <ecNumber evidence="2">3.2.1.26</ecNumber>
    </recommendedName>
</protein>
<accession>A0ABX2GIC2</accession>
<dbReference type="InterPro" id="IPR051214">
    <property type="entry name" value="GH32_Enzymes"/>
</dbReference>
<sequence length="472" mass="54725">MMKIYYQHPNTWFGDCMPFGKDDTFYLFHQRDTRVPCPFGEPFGWDLATTKDFVTYEDCGVAIPRGTDEEQDQFIFAGSICEDREGKYHAFYTGYNRDYPKQGKPSQVLMHAVSEDLKHWTKTQDAVTFVPQPGYDPDDWRDPFVLWDDESEKYILILGARLEGDKHKTTGRTVYFTSDNLADWEFQGDFWAPDLFTMHEMPDLFKMGDWWYLITTEYSHASTQVYRMAKSLKGPWIAPDDDAFDGRAYYAGRTFMLNNQRILFGWVPTRANETDSANLWYRPEADKEDFIWAGTFVAHELYQREDGTLGCRIPDTVWNAFQDEKKLDDVKLEKESGRALQHVVTKTGDCYRYEADVTFTEGTRGFSVGVRAQEADDEFYSFTFECPKDRVIFEKSPNWPWPQMNNMGLERLIRLVPGKKYHVQIIVDDTIATLYVDGVALNTRMYTNPGEGICLGVTDGSAVFENQSIAYL</sequence>
<dbReference type="InterPro" id="IPR013320">
    <property type="entry name" value="ConA-like_dom_sf"/>
</dbReference>
<evidence type="ECO:0000256" key="2">
    <source>
        <dbReference type="ARBA" id="ARBA00012758"/>
    </source>
</evidence>
<organism evidence="6 7">
    <name type="scientific">Fusicatenibacter saccharivorans</name>
    <dbReference type="NCBI Taxonomy" id="1150298"/>
    <lineage>
        <taxon>Bacteria</taxon>
        <taxon>Bacillati</taxon>
        <taxon>Bacillota</taxon>
        <taxon>Clostridia</taxon>
        <taxon>Lachnospirales</taxon>
        <taxon>Lachnospiraceae</taxon>
        <taxon>Fusicatenibacter</taxon>
    </lineage>
</organism>
<evidence type="ECO:0000256" key="1">
    <source>
        <dbReference type="ARBA" id="ARBA00009902"/>
    </source>
</evidence>
<proteinExistence type="inferred from homology"/>
<dbReference type="CDD" id="cd08995">
    <property type="entry name" value="GH32_EcAec43-like"/>
    <property type="match status" value="1"/>
</dbReference>
<dbReference type="SUPFAM" id="SSF75005">
    <property type="entry name" value="Arabinanase/levansucrase/invertase"/>
    <property type="match status" value="1"/>
</dbReference>
<evidence type="ECO:0000256" key="4">
    <source>
        <dbReference type="ARBA" id="ARBA00023295"/>
    </source>
</evidence>
<dbReference type="InterPro" id="IPR001362">
    <property type="entry name" value="Glyco_hydro_32"/>
</dbReference>
<dbReference type="EMBL" id="JAAITQ010000072">
    <property type="protein sequence ID" value="NSE18062.1"/>
    <property type="molecule type" value="Genomic_DNA"/>
</dbReference>
<evidence type="ECO:0000313" key="7">
    <source>
        <dbReference type="Proteomes" id="UP000768180"/>
    </source>
</evidence>
<dbReference type="EC" id="3.2.1.26" evidence="2"/>
<feature type="domain" description="Glycosyl hydrolase family 32 N-terminal" evidence="5">
    <location>
        <begin position="19"/>
        <end position="274"/>
    </location>
</feature>
<evidence type="ECO:0000259" key="5">
    <source>
        <dbReference type="Pfam" id="PF00251"/>
    </source>
</evidence>
<keyword evidence="3" id="KW-0378">Hydrolase</keyword>
<gene>
    <name evidence="6" type="ORF">G5B05_17150</name>
</gene>
<dbReference type="Proteomes" id="UP000768180">
    <property type="component" value="Unassembled WGS sequence"/>
</dbReference>
<evidence type="ECO:0000256" key="3">
    <source>
        <dbReference type="ARBA" id="ARBA00022801"/>
    </source>
</evidence>
<comment type="similarity">
    <text evidence="1">Belongs to the glycosyl hydrolase 32 family.</text>
</comment>
<reference evidence="6 7" key="1">
    <citation type="journal article" date="2020" name="Cell Host Microbe">
        <title>Functional and Genomic Variation between Human-Derived Isolates of Lachnospiraceae Reveals Inter- and Intra-Species Diversity.</title>
        <authorList>
            <person name="Sorbara M.T."/>
            <person name="Littmann E.R."/>
            <person name="Fontana E."/>
            <person name="Moody T.U."/>
            <person name="Kohout C.E."/>
            <person name="Gjonbalaj M."/>
            <person name="Eaton V."/>
            <person name="Seok R."/>
            <person name="Leiner I.M."/>
            <person name="Pamer E.G."/>
        </authorList>
    </citation>
    <scope>NUCLEOTIDE SEQUENCE [LARGE SCALE GENOMIC DNA]</scope>
    <source>
        <strain evidence="6 7">MSK.14.54</strain>
    </source>
</reference>
<keyword evidence="7" id="KW-1185">Reference proteome</keyword>
<dbReference type="PANTHER" id="PTHR43101:SF1">
    <property type="entry name" value="BETA-FRUCTOSIDASE"/>
    <property type="match status" value="1"/>
</dbReference>
<name>A0ABX2GIC2_9FIRM</name>
<dbReference type="SMART" id="SM00640">
    <property type="entry name" value="Glyco_32"/>
    <property type="match status" value="1"/>
</dbReference>